<gene>
    <name evidence="1" type="ORF">DXZ20_07165</name>
</gene>
<dbReference type="RefSeq" id="WP_163663175.1">
    <property type="nucleotide sequence ID" value="NZ_QXHD01000004.1"/>
</dbReference>
<comment type="caution">
    <text evidence="1">The sequence shown here is derived from an EMBL/GenBank/DDBJ whole genome shotgun (WGS) entry which is preliminary data.</text>
</comment>
<accession>A0A6M0RHR5</accession>
<protein>
    <submittedName>
        <fullName evidence="1">Uncharacterized protein</fullName>
    </submittedName>
</protein>
<dbReference type="AlphaFoldDB" id="A0A6M0RHR5"/>
<dbReference type="Proteomes" id="UP000481033">
    <property type="component" value="Unassembled WGS sequence"/>
</dbReference>
<evidence type="ECO:0000313" key="1">
    <source>
        <dbReference type="EMBL" id="NEZ55460.1"/>
    </source>
</evidence>
<keyword evidence="2" id="KW-1185">Reference proteome</keyword>
<organism evidence="1 2">
    <name type="scientific">Adonisia turfae CCMR0081</name>
    <dbReference type="NCBI Taxonomy" id="2292702"/>
    <lineage>
        <taxon>Bacteria</taxon>
        <taxon>Bacillati</taxon>
        <taxon>Cyanobacteriota</taxon>
        <taxon>Adonisia</taxon>
        <taxon>Adonisia turfae</taxon>
    </lineage>
</organism>
<reference evidence="1 2" key="1">
    <citation type="journal article" date="2020" name="Microb. Ecol.">
        <title>Ecogenomics of the Marine Benthic Filamentous Cyanobacterium Adonisia.</title>
        <authorList>
            <person name="Walter J.M."/>
            <person name="Coutinho F.H."/>
            <person name="Leomil L."/>
            <person name="Hargreaves P.I."/>
            <person name="Campeao M.E."/>
            <person name="Vieira V.V."/>
            <person name="Silva B.S."/>
            <person name="Fistarol G.O."/>
            <person name="Salomon P.S."/>
            <person name="Sawabe T."/>
            <person name="Mino S."/>
            <person name="Hosokawa M."/>
            <person name="Miyashita H."/>
            <person name="Maruyama F."/>
            <person name="van Verk M.C."/>
            <person name="Dutilh B.E."/>
            <person name="Thompson C.C."/>
            <person name="Thompson F.L."/>
        </authorList>
    </citation>
    <scope>NUCLEOTIDE SEQUENCE [LARGE SCALE GENOMIC DNA]</scope>
    <source>
        <strain evidence="1 2">CCMR0081</strain>
    </source>
</reference>
<evidence type="ECO:0000313" key="2">
    <source>
        <dbReference type="Proteomes" id="UP000481033"/>
    </source>
</evidence>
<dbReference type="EMBL" id="QXHD01000004">
    <property type="protein sequence ID" value="NEZ55460.1"/>
    <property type="molecule type" value="Genomic_DNA"/>
</dbReference>
<sequence length="119" mass="13301">MDPNQDTGANQADINDTLNSILSQAMSLKQDIDENQPDDNATTINNILLRTAYEQIPAKTADAIPGLEIFEDNDNPGSWFWEWEWGECQDGPHENELEALISFARFSAELATELGDDDE</sequence>
<proteinExistence type="predicted"/>
<name>A0A6M0RHR5_9CYAN</name>